<dbReference type="SUPFAM" id="SSF53756">
    <property type="entry name" value="UDP-Glycosyltransferase/glycogen phosphorylase"/>
    <property type="match status" value="1"/>
</dbReference>
<name>A0A9D2ER00_9FIRM</name>
<evidence type="ECO:0000259" key="2">
    <source>
        <dbReference type="Pfam" id="PF13439"/>
    </source>
</evidence>
<dbReference type="GO" id="GO:0016757">
    <property type="term" value="F:glycosyltransferase activity"/>
    <property type="evidence" value="ECO:0007669"/>
    <property type="project" value="UniProtKB-KW"/>
</dbReference>
<dbReference type="InterPro" id="IPR028098">
    <property type="entry name" value="Glyco_trans_4-like_N"/>
</dbReference>
<dbReference type="Pfam" id="PF13439">
    <property type="entry name" value="Glyco_transf_4"/>
    <property type="match status" value="1"/>
</dbReference>
<dbReference type="Pfam" id="PF00534">
    <property type="entry name" value="Glycos_transf_1"/>
    <property type="match status" value="1"/>
</dbReference>
<dbReference type="PANTHER" id="PTHR45947">
    <property type="entry name" value="SULFOQUINOVOSYL TRANSFERASE SQD2"/>
    <property type="match status" value="1"/>
</dbReference>
<gene>
    <name evidence="3" type="ORF">H9811_07025</name>
</gene>
<keyword evidence="3" id="KW-0328">Glycosyltransferase</keyword>
<dbReference type="PANTHER" id="PTHR45947:SF3">
    <property type="entry name" value="SULFOQUINOVOSYL TRANSFERASE SQD2"/>
    <property type="match status" value="1"/>
</dbReference>
<accession>A0A9D2ER00</accession>
<dbReference type="Proteomes" id="UP000824048">
    <property type="component" value="Unassembled WGS sequence"/>
</dbReference>
<dbReference type="Gene3D" id="3.40.50.2000">
    <property type="entry name" value="Glycogen Phosphorylase B"/>
    <property type="match status" value="2"/>
</dbReference>
<dbReference type="AlphaFoldDB" id="A0A9D2ER00"/>
<sequence length="349" mass="38666">MFRVHIYNGSLALVGKSGVGQAANHQHAALERTGVSVVTDWQPRADVVHINTVLPCSFWAARRARRQGIPVIWYGHSTEADFRHSFVGSDLLAPLFKRWLCLCYNQADLILTPTPYAAHILGSYRLRPPVQALSNGVDTDFFAPDPTRRAAFRKARGLTDTEKVVISVGHFMERKGILDFIALARSLPQVRFFWFGHTDPALVPRAIREAMAAAPANLEFPGFLSQAELRDAYCGADAFLFCSHEETEGIVVLEALACGTPTLLRDIPVYNGWLTDGVNVHKGRDARELRVKLTGLLYGRLPDVTEAGRQVAEARSLPNIGRALQRIYATLPVPARRAAPALRPRRRTA</sequence>
<dbReference type="EMBL" id="DXBP01000046">
    <property type="protein sequence ID" value="HIZ42298.1"/>
    <property type="molecule type" value="Genomic_DNA"/>
</dbReference>
<comment type="caution">
    <text evidence="3">The sequence shown here is derived from an EMBL/GenBank/DDBJ whole genome shotgun (WGS) entry which is preliminary data.</text>
</comment>
<evidence type="ECO:0000313" key="3">
    <source>
        <dbReference type="EMBL" id="HIZ42298.1"/>
    </source>
</evidence>
<protein>
    <submittedName>
        <fullName evidence="3">Glycosyltransferase</fullName>
        <ecNumber evidence="3">2.4.-.-</ecNumber>
    </submittedName>
</protein>
<proteinExistence type="predicted"/>
<evidence type="ECO:0000313" key="4">
    <source>
        <dbReference type="Proteomes" id="UP000824048"/>
    </source>
</evidence>
<dbReference type="InterPro" id="IPR001296">
    <property type="entry name" value="Glyco_trans_1"/>
</dbReference>
<reference evidence="3" key="1">
    <citation type="journal article" date="2021" name="PeerJ">
        <title>Extensive microbial diversity within the chicken gut microbiome revealed by metagenomics and culture.</title>
        <authorList>
            <person name="Gilroy R."/>
            <person name="Ravi A."/>
            <person name="Getino M."/>
            <person name="Pursley I."/>
            <person name="Horton D.L."/>
            <person name="Alikhan N.F."/>
            <person name="Baker D."/>
            <person name="Gharbi K."/>
            <person name="Hall N."/>
            <person name="Watson M."/>
            <person name="Adriaenssens E.M."/>
            <person name="Foster-Nyarko E."/>
            <person name="Jarju S."/>
            <person name="Secka A."/>
            <person name="Antonio M."/>
            <person name="Oren A."/>
            <person name="Chaudhuri R.R."/>
            <person name="La Ragione R."/>
            <person name="Hildebrand F."/>
            <person name="Pallen M.J."/>
        </authorList>
    </citation>
    <scope>NUCLEOTIDE SEQUENCE</scope>
    <source>
        <strain evidence="3">ChiSxjej1B13-11774</strain>
    </source>
</reference>
<feature type="domain" description="Glycosyl transferase family 1" evidence="1">
    <location>
        <begin position="151"/>
        <end position="289"/>
    </location>
</feature>
<reference evidence="3" key="2">
    <citation type="submission" date="2021-04" db="EMBL/GenBank/DDBJ databases">
        <authorList>
            <person name="Gilroy R."/>
        </authorList>
    </citation>
    <scope>NUCLEOTIDE SEQUENCE</scope>
    <source>
        <strain evidence="3">ChiSxjej1B13-11774</strain>
    </source>
</reference>
<dbReference type="EC" id="2.4.-.-" evidence="3"/>
<keyword evidence="3" id="KW-0808">Transferase</keyword>
<dbReference type="InterPro" id="IPR050194">
    <property type="entry name" value="Glycosyltransferase_grp1"/>
</dbReference>
<feature type="domain" description="Glycosyltransferase subfamily 4-like N-terminal" evidence="2">
    <location>
        <begin position="44"/>
        <end position="140"/>
    </location>
</feature>
<organism evidence="3 4">
    <name type="scientific">Candidatus Gemmiger excrementigallinarum</name>
    <dbReference type="NCBI Taxonomy" id="2838609"/>
    <lineage>
        <taxon>Bacteria</taxon>
        <taxon>Bacillati</taxon>
        <taxon>Bacillota</taxon>
        <taxon>Clostridia</taxon>
        <taxon>Eubacteriales</taxon>
        <taxon>Gemmiger</taxon>
    </lineage>
</organism>
<evidence type="ECO:0000259" key="1">
    <source>
        <dbReference type="Pfam" id="PF00534"/>
    </source>
</evidence>